<dbReference type="InterPro" id="IPR000595">
    <property type="entry name" value="cNMP-bd_dom"/>
</dbReference>
<name>A0ABT0TZQ4_9BACT</name>
<dbReference type="CDD" id="cd00038">
    <property type="entry name" value="CAP_ED"/>
    <property type="match status" value="1"/>
</dbReference>
<dbReference type="SMART" id="SM00100">
    <property type="entry name" value="cNMP"/>
    <property type="match status" value="1"/>
</dbReference>
<dbReference type="Gene3D" id="2.60.120.10">
    <property type="entry name" value="Jelly Rolls"/>
    <property type="match status" value="1"/>
</dbReference>
<evidence type="ECO:0000259" key="1">
    <source>
        <dbReference type="PROSITE" id="PS50042"/>
    </source>
</evidence>
<dbReference type="InterPro" id="IPR014710">
    <property type="entry name" value="RmlC-like_jellyroll"/>
</dbReference>
<dbReference type="Pfam" id="PF00027">
    <property type="entry name" value="cNMP_binding"/>
    <property type="match status" value="1"/>
</dbReference>
<accession>A0ABT0TZQ4</accession>
<feature type="domain" description="Cyclic nucleotide-binding" evidence="1">
    <location>
        <begin position="12"/>
        <end position="132"/>
    </location>
</feature>
<dbReference type="PROSITE" id="PS50042">
    <property type="entry name" value="CNMP_BINDING_3"/>
    <property type="match status" value="1"/>
</dbReference>
<comment type="caution">
    <text evidence="2">The sequence shown here is derived from an EMBL/GenBank/DDBJ whole genome shotgun (WGS) entry which is preliminary data.</text>
</comment>
<gene>
    <name evidence="2" type="ORF">NB063_03650</name>
</gene>
<sequence>MAIFQTLRELQLGNLLCEADQISLADAGDLVRFDTGDVVFREGDKHTYIYWIIEGDVSLEMTAGTQSLRPLLTLGRGDALAWSALLARGRMTATAKVVRDSCLLRYDSQRLLDLCALNHEIGYRVMEHLARQLAQRLLATRLQLLDLFGHPREDIR</sequence>
<reference evidence="2 3" key="1">
    <citation type="journal article" date="2022" name="Syst. Appl. Microbiol.">
        <title>Rhodopirellula aestuarii sp. nov., a novel member of the genus Rhodopirellula isolated from brackish sediments collected in the Tagus River estuary, Portugal.</title>
        <authorList>
            <person name="Vitorino I.R."/>
            <person name="Klimek D."/>
            <person name="Calusinska M."/>
            <person name="Lobo-da-Cunha A."/>
            <person name="Vasconcelos V."/>
            <person name="Lage O.M."/>
        </authorList>
    </citation>
    <scope>NUCLEOTIDE SEQUENCE [LARGE SCALE GENOMIC DNA]</scope>
    <source>
        <strain evidence="2 3">ICT_H3.1</strain>
    </source>
</reference>
<dbReference type="InterPro" id="IPR018490">
    <property type="entry name" value="cNMP-bd_dom_sf"/>
</dbReference>
<organism evidence="2 3">
    <name type="scientific">Aporhodopirellula aestuarii</name>
    <dbReference type="NCBI Taxonomy" id="2950107"/>
    <lineage>
        <taxon>Bacteria</taxon>
        <taxon>Pseudomonadati</taxon>
        <taxon>Planctomycetota</taxon>
        <taxon>Planctomycetia</taxon>
        <taxon>Pirellulales</taxon>
        <taxon>Pirellulaceae</taxon>
        <taxon>Aporhodopirellula</taxon>
    </lineage>
</organism>
<dbReference type="EMBL" id="JAMQBK010000012">
    <property type="protein sequence ID" value="MCM2369713.1"/>
    <property type="molecule type" value="Genomic_DNA"/>
</dbReference>
<keyword evidence="3" id="KW-1185">Reference proteome</keyword>
<dbReference type="Proteomes" id="UP001202961">
    <property type="component" value="Unassembled WGS sequence"/>
</dbReference>
<dbReference type="RefSeq" id="WP_250927405.1">
    <property type="nucleotide sequence ID" value="NZ_JAMQBK010000012.1"/>
</dbReference>
<dbReference type="SUPFAM" id="SSF51206">
    <property type="entry name" value="cAMP-binding domain-like"/>
    <property type="match status" value="1"/>
</dbReference>
<evidence type="ECO:0000313" key="2">
    <source>
        <dbReference type="EMBL" id="MCM2369713.1"/>
    </source>
</evidence>
<evidence type="ECO:0000313" key="3">
    <source>
        <dbReference type="Proteomes" id="UP001202961"/>
    </source>
</evidence>
<protein>
    <submittedName>
        <fullName evidence="2">Crp/Fnr family transcriptional regulator</fullName>
    </submittedName>
</protein>
<proteinExistence type="predicted"/>